<protein>
    <submittedName>
        <fullName evidence="1">Uncharacterized protein</fullName>
    </submittedName>
</protein>
<name>A0A2K3MCC7_TRIPR</name>
<reference evidence="1 2" key="2">
    <citation type="journal article" date="2017" name="Front. Plant Sci.">
        <title>Gene Classification and Mining of Molecular Markers Useful in Red Clover (Trifolium pratense) Breeding.</title>
        <authorList>
            <person name="Istvanek J."/>
            <person name="Dluhosova J."/>
            <person name="Dluhos P."/>
            <person name="Patkova L."/>
            <person name="Nedelnik J."/>
            <person name="Repkova J."/>
        </authorList>
    </citation>
    <scope>NUCLEOTIDE SEQUENCE [LARGE SCALE GENOMIC DNA]</scope>
    <source>
        <strain evidence="2">cv. Tatra</strain>
        <tissue evidence="1">Young leaves</tissue>
    </source>
</reference>
<dbReference type="EMBL" id="ASHM01056590">
    <property type="protein sequence ID" value="PNX88444.1"/>
    <property type="molecule type" value="Genomic_DNA"/>
</dbReference>
<sequence>MEANLENLNLGEEEVLNFELEENDIEQDDVSLCLVGRFVHDRPIKFNVM</sequence>
<feature type="non-terminal residue" evidence="1">
    <location>
        <position position="49"/>
    </location>
</feature>
<accession>A0A2K3MCC7</accession>
<reference evidence="1 2" key="1">
    <citation type="journal article" date="2014" name="Am. J. Bot.">
        <title>Genome assembly and annotation for red clover (Trifolium pratense; Fabaceae).</title>
        <authorList>
            <person name="Istvanek J."/>
            <person name="Jaros M."/>
            <person name="Krenek A."/>
            <person name="Repkova J."/>
        </authorList>
    </citation>
    <scope>NUCLEOTIDE SEQUENCE [LARGE SCALE GENOMIC DNA]</scope>
    <source>
        <strain evidence="2">cv. Tatra</strain>
        <tissue evidence="1">Young leaves</tissue>
    </source>
</reference>
<dbReference type="AlphaFoldDB" id="A0A2K3MCC7"/>
<dbReference type="Proteomes" id="UP000236291">
    <property type="component" value="Unassembled WGS sequence"/>
</dbReference>
<evidence type="ECO:0000313" key="2">
    <source>
        <dbReference type="Proteomes" id="UP000236291"/>
    </source>
</evidence>
<proteinExistence type="predicted"/>
<evidence type="ECO:0000313" key="1">
    <source>
        <dbReference type="EMBL" id="PNX88444.1"/>
    </source>
</evidence>
<gene>
    <name evidence="1" type="ORF">L195_g044549</name>
</gene>
<comment type="caution">
    <text evidence="1">The sequence shown here is derived from an EMBL/GenBank/DDBJ whole genome shotgun (WGS) entry which is preliminary data.</text>
</comment>
<organism evidence="1 2">
    <name type="scientific">Trifolium pratense</name>
    <name type="common">Red clover</name>
    <dbReference type="NCBI Taxonomy" id="57577"/>
    <lineage>
        <taxon>Eukaryota</taxon>
        <taxon>Viridiplantae</taxon>
        <taxon>Streptophyta</taxon>
        <taxon>Embryophyta</taxon>
        <taxon>Tracheophyta</taxon>
        <taxon>Spermatophyta</taxon>
        <taxon>Magnoliopsida</taxon>
        <taxon>eudicotyledons</taxon>
        <taxon>Gunneridae</taxon>
        <taxon>Pentapetalae</taxon>
        <taxon>rosids</taxon>
        <taxon>fabids</taxon>
        <taxon>Fabales</taxon>
        <taxon>Fabaceae</taxon>
        <taxon>Papilionoideae</taxon>
        <taxon>50 kb inversion clade</taxon>
        <taxon>NPAAA clade</taxon>
        <taxon>Hologalegina</taxon>
        <taxon>IRL clade</taxon>
        <taxon>Trifolieae</taxon>
        <taxon>Trifolium</taxon>
    </lineage>
</organism>